<evidence type="ECO:0000313" key="11">
    <source>
        <dbReference type="EMBL" id="KAH8039233.1"/>
    </source>
</evidence>
<gene>
    <name evidence="11" type="ORF">HPB51_005479</name>
</gene>
<dbReference type="AlphaFoldDB" id="A0A9J6EY97"/>
<evidence type="ECO:0000256" key="4">
    <source>
        <dbReference type="ARBA" id="ARBA00022833"/>
    </source>
</evidence>
<dbReference type="SMART" id="SM00454">
    <property type="entry name" value="SAM"/>
    <property type="match status" value="1"/>
</dbReference>
<feature type="region of interest" description="Disordered" evidence="8">
    <location>
        <begin position="322"/>
        <end position="343"/>
    </location>
</feature>
<dbReference type="InterPro" id="IPR038603">
    <property type="entry name" value="Znf_FCS_sf"/>
</dbReference>
<dbReference type="InterPro" id="IPR012313">
    <property type="entry name" value="Znf_FCS"/>
</dbReference>
<keyword evidence="12" id="KW-1185">Reference proteome</keyword>
<dbReference type="Pfam" id="PF21319">
    <property type="entry name" value="zf-FCS_1"/>
    <property type="match status" value="1"/>
</dbReference>
<feature type="region of interest" description="Disordered" evidence="8">
    <location>
        <begin position="416"/>
        <end position="439"/>
    </location>
</feature>
<evidence type="ECO:0000256" key="5">
    <source>
        <dbReference type="ARBA" id="ARBA00023125"/>
    </source>
</evidence>
<evidence type="ECO:0000256" key="2">
    <source>
        <dbReference type="ARBA" id="ARBA00022723"/>
    </source>
</evidence>
<feature type="compositionally biased region" description="Acidic residues" evidence="8">
    <location>
        <begin position="423"/>
        <end position="432"/>
    </location>
</feature>
<keyword evidence="5" id="KW-0238">DNA-binding</keyword>
<evidence type="ECO:0000256" key="7">
    <source>
        <dbReference type="PROSITE-ProRule" id="PRU00367"/>
    </source>
</evidence>
<dbReference type="GO" id="GO:0045892">
    <property type="term" value="P:negative regulation of DNA-templated transcription"/>
    <property type="evidence" value="ECO:0007669"/>
    <property type="project" value="TreeGrafter"/>
</dbReference>
<dbReference type="VEuPathDB" id="VectorBase:LOC119161801"/>
<feature type="compositionally biased region" description="Low complexity" evidence="8">
    <location>
        <begin position="24"/>
        <end position="39"/>
    </location>
</feature>
<evidence type="ECO:0000313" key="12">
    <source>
        <dbReference type="Proteomes" id="UP000821866"/>
    </source>
</evidence>
<keyword evidence="4" id="KW-0862">Zinc</keyword>
<feature type="domain" description="SAM" evidence="9">
    <location>
        <begin position="603"/>
        <end position="667"/>
    </location>
</feature>
<dbReference type="PROSITE" id="PS51024">
    <property type="entry name" value="ZF_FCS"/>
    <property type="match status" value="1"/>
</dbReference>
<dbReference type="Proteomes" id="UP000821866">
    <property type="component" value="Chromosome 1"/>
</dbReference>
<accession>A0A9J6EY97</accession>
<comment type="subcellular location">
    <subcellularLocation>
        <location evidence="1">Nucleus</location>
    </subcellularLocation>
</comment>
<dbReference type="InterPro" id="IPR001660">
    <property type="entry name" value="SAM"/>
</dbReference>
<feature type="compositionally biased region" description="Pro residues" evidence="8">
    <location>
        <begin position="221"/>
        <end position="231"/>
    </location>
</feature>
<feature type="compositionally biased region" description="Low complexity" evidence="8">
    <location>
        <begin position="1"/>
        <end position="14"/>
    </location>
</feature>
<feature type="compositionally biased region" description="Polar residues" evidence="8">
    <location>
        <begin position="62"/>
        <end position="88"/>
    </location>
</feature>
<feature type="region of interest" description="Disordered" evidence="8">
    <location>
        <begin position="1"/>
        <end position="148"/>
    </location>
</feature>
<evidence type="ECO:0000256" key="3">
    <source>
        <dbReference type="ARBA" id="ARBA00022771"/>
    </source>
</evidence>
<evidence type="ECO:0000256" key="1">
    <source>
        <dbReference type="ARBA" id="ARBA00004123"/>
    </source>
</evidence>
<feature type="compositionally biased region" description="Low complexity" evidence="8">
    <location>
        <begin position="93"/>
        <end position="107"/>
    </location>
</feature>
<dbReference type="VEuPathDB" id="VectorBase:LOC119176591"/>
<comment type="caution">
    <text evidence="11">The sequence shown here is derived from an EMBL/GenBank/DDBJ whole genome shotgun (WGS) entry which is preliminary data.</text>
</comment>
<feature type="region of interest" description="Disordered" evidence="8">
    <location>
        <begin position="535"/>
        <end position="588"/>
    </location>
</feature>
<dbReference type="EMBL" id="JABSTU010000001">
    <property type="protein sequence ID" value="KAH8039233.1"/>
    <property type="molecule type" value="Genomic_DNA"/>
</dbReference>
<keyword evidence="6" id="KW-0539">Nucleus</keyword>
<dbReference type="PANTHER" id="PTHR12247:SF138">
    <property type="entry name" value="POLYHOMEOTIC DISTAL, ISOFORM A-RELATED"/>
    <property type="match status" value="1"/>
</dbReference>
<evidence type="ECO:0000259" key="9">
    <source>
        <dbReference type="PROSITE" id="PS50105"/>
    </source>
</evidence>
<dbReference type="PROSITE" id="PS50105">
    <property type="entry name" value="SAM_DOMAIN"/>
    <property type="match status" value="1"/>
</dbReference>
<dbReference type="GO" id="GO:0042393">
    <property type="term" value="F:histone binding"/>
    <property type="evidence" value="ECO:0007669"/>
    <property type="project" value="TreeGrafter"/>
</dbReference>
<keyword evidence="3 7" id="KW-0863">Zinc-finger</keyword>
<dbReference type="GO" id="GO:0035102">
    <property type="term" value="C:PRC1 complex"/>
    <property type="evidence" value="ECO:0007669"/>
    <property type="project" value="TreeGrafter"/>
</dbReference>
<dbReference type="GO" id="GO:0003682">
    <property type="term" value="F:chromatin binding"/>
    <property type="evidence" value="ECO:0007669"/>
    <property type="project" value="TreeGrafter"/>
</dbReference>
<dbReference type="CDD" id="cd09577">
    <property type="entry name" value="SAM_Ph1_2_3"/>
    <property type="match status" value="1"/>
</dbReference>
<feature type="compositionally biased region" description="Polar residues" evidence="8">
    <location>
        <begin position="108"/>
        <end position="136"/>
    </location>
</feature>
<keyword evidence="2" id="KW-0479">Metal-binding</keyword>
<proteinExistence type="predicted"/>
<reference evidence="11" key="2">
    <citation type="submission" date="2021-09" db="EMBL/GenBank/DDBJ databases">
        <authorList>
            <person name="Jia N."/>
            <person name="Wang J."/>
            <person name="Shi W."/>
            <person name="Du L."/>
            <person name="Sun Y."/>
            <person name="Zhan W."/>
            <person name="Jiang J."/>
            <person name="Wang Q."/>
            <person name="Zhang B."/>
            <person name="Ji P."/>
            <person name="Sakyi L.B."/>
            <person name="Cui X."/>
            <person name="Yuan T."/>
            <person name="Jiang B."/>
            <person name="Yang W."/>
            <person name="Lam T.T.-Y."/>
            <person name="Chang Q."/>
            <person name="Ding S."/>
            <person name="Wang X."/>
            <person name="Zhu J."/>
            <person name="Ruan X."/>
            <person name="Zhao L."/>
            <person name="Wei J."/>
            <person name="Que T."/>
            <person name="Du C."/>
            <person name="Cheng J."/>
            <person name="Dai P."/>
            <person name="Han X."/>
            <person name="Huang E."/>
            <person name="Gao Y."/>
            <person name="Liu J."/>
            <person name="Shao H."/>
            <person name="Ye R."/>
            <person name="Li L."/>
            <person name="Wei W."/>
            <person name="Wang X."/>
            <person name="Wang C."/>
            <person name="Huo Q."/>
            <person name="Li W."/>
            <person name="Guo W."/>
            <person name="Chen H."/>
            <person name="Chen S."/>
            <person name="Zhou L."/>
            <person name="Zhou L."/>
            <person name="Ni X."/>
            <person name="Tian J."/>
            <person name="Zhou Y."/>
            <person name="Sheng Y."/>
            <person name="Liu T."/>
            <person name="Pan Y."/>
            <person name="Xia L."/>
            <person name="Li J."/>
            <person name="Zhao F."/>
            <person name="Cao W."/>
        </authorList>
    </citation>
    <scope>NUCLEOTIDE SEQUENCE</scope>
    <source>
        <strain evidence="11">Rmic-2018</strain>
        <tissue evidence="11">Larvae</tissue>
    </source>
</reference>
<organism evidence="11 12">
    <name type="scientific">Rhipicephalus microplus</name>
    <name type="common">Cattle tick</name>
    <name type="synonym">Boophilus microplus</name>
    <dbReference type="NCBI Taxonomy" id="6941"/>
    <lineage>
        <taxon>Eukaryota</taxon>
        <taxon>Metazoa</taxon>
        <taxon>Ecdysozoa</taxon>
        <taxon>Arthropoda</taxon>
        <taxon>Chelicerata</taxon>
        <taxon>Arachnida</taxon>
        <taxon>Acari</taxon>
        <taxon>Parasitiformes</taxon>
        <taxon>Ixodida</taxon>
        <taxon>Ixodoidea</taxon>
        <taxon>Ixodidae</taxon>
        <taxon>Rhipicephalinae</taxon>
        <taxon>Rhipicephalus</taxon>
        <taxon>Boophilus</taxon>
    </lineage>
</organism>
<dbReference type="InterPro" id="IPR013761">
    <property type="entry name" value="SAM/pointed_sf"/>
</dbReference>
<dbReference type="InterPro" id="IPR050548">
    <property type="entry name" value="PcG_chromatin_remod_factors"/>
</dbReference>
<sequence>MKSTSTQSTAKTSAVVNIEPKPANMQSNQSQSHQQQAQNTNMVNHGTPGNHAATANAPMPSSAPSHTTQSHPTASHGTPNSHSVTGHSTMGRAATPTSHAASPSHPTGNLTVAPNHSPSIHVSLPSSTVHGITSHSGPCHTSVSHMTSTHVSVTPTSVTHTSSTTHPTMVHAPVGSHIAAAHVPGPHMGNHHLTGNAVSGGLSVSSHVAVAPQQKATVGVPSPPVAAPPPAAVKGSAEDKVEVSAPPEAAMPYDKQGGESGHKPEAMTNGGAVTPQMTMLTASEPVRQISQKPVVKPNVLTHVIEGYIIQEGPEPFPVSRSSLVAETESPKPSVETNGKAGSDEIQHIAQGDADDASDTIDHTSDIVDEACKTLLAEVLEWQGVTEGISFSDFRDADSDVQTSADMSDEAIVASVVEVSPNDRDEDDMESDNTGDSGPTVAEAAHCVSVMRVFAEKRGLAENLAHSIIPPSEAEPLPSKVAASGSDRVELAKCEMCGKLGTKSKFKKSKRFCSSSCVKRYNLACSERLGIFAFTSEPENEDELPAKEDASTPMETAANASAPDQQLLRPESSVESPAPAPPIEMEVDVPEPTPALPVKNPRSWTVQEVADYIQDLPGCTDYAEEFRSQEIDGQALLLLKEDHLMTAMNIKLGPALKICAKINALREDQ</sequence>
<evidence type="ECO:0008006" key="13">
    <source>
        <dbReference type="Google" id="ProtNLM"/>
    </source>
</evidence>
<reference evidence="11" key="1">
    <citation type="journal article" date="2020" name="Cell">
        <title>Large-Scale Comparative Analyses of Tick Genomes Elucidate Their Genetic Diversity and Vector Capacities.</title>
        <authorList>
            <consortium name="Tick Genome and Microbiome Consortium (TIGMIC)"/>
            <person name="Jia N."/>
            <person name="Wang J."/>
            <person name="Shi W."/>
            <person name="Du L."/>
            <person name="Sun Y."/>
            <person name="Zhan W."/>
            <person name="Jiang J.F."/>
            <person name="Wang Q."/>
            <person name="Zhang B."/>
            <person name="Ji P."/>
            <person name="Bell-Sakyi L."/>
            <person name="Cui X.M."/>
            <person name="Yuan T.T."/>
            <person name="Jiang B.G."/>
            <person name="Yang W.F."/>
            <person name="Lam T.T."/>
            <person name="Chang Q.C."/>
            <person name="Ding S.J."/>
            <person name="Wang X.J."/>
            <person name="Zhu J.G."/>
            <person name="Ruan X.D."/>
            <person name="Zhao L."/>
            <person name="Wei J.T."/>
            <person name="Ye R.Z."/>
            <person name="Que T.C."/>
            <person name="Du C.H."/>
            <person name="Zhou Y.H."/>
            <person name="Cheng J.X."/>
            <person name="Dai P.F."/>
            <person name="Guo W.B."/>
            <person name="Han X.H."/>
            <person name="Huang E.J."/>
            <person name="Li L.F."/>
            <person name="Wei W."/>
            <person name="Gao Y.C."/>
            <person name="Liu J.Z."/>
            <person name="Shao H.Z."/>
            <person name="Wang X."/>
            <person name="Wang C.C."/>
            <person name="Yang T.C."/>
            <person name="Huo Q.B."/>
            <person name="Li W."/>
            <person name="Chen H.Y."/>
            <person name="Chen S.E."/>
            <person name="Zhou L.G."/>
            <person name="Ni X.B."/>
            <person name="Tian J.H."/>
            <person name="Sheng Y."/>
            <person name="Liu T."/>
            <person name="Pan Y.S."/>
            <person name="Xia L.Y."/>
            <person name="Li J."/>
            <person name="Zhao F."/>
            <person name="Cao W.C."/>
        </authorList>
    </citation>
    <scope>NUCLEOTIDE SEQUENCE</scope>
    <source>
        <strain evidence="11">Rmic-2018</strain>
    </source>
</reference>
<evidence type="ECO:0000256" key="6">
    <source>
        <dbReference type="ARBA" id="ARBA00023242"/>
    </source>
</evidence>
<feature type="region of interest" description="Disordered" evidence="8">
    <location>
        <begin position="218"/>
        <end position="264"/>
    </location>
</feature>
<dbReference type="SUPFAM" id="SSF47769">
    <property type="entry name" value="SAM/Pointed domain"/>
    <property type="match status" value="1"/>
</dbReference>
<evidence type="ECO:0000259" key="10">
    <source>
        <dbReference type="PROSITE" id="PS51024"/>
    </source>
</evidence>
<feature type="domain" description="FCS-type" evidence="10">
    <location>
        <begin position="484"/>
        <end position="518"/>
    </location>
</feature>
<evidence type="ECO:0000256" key="8">
    <source>
        <dbReference type="SAM" id="MobiDB-lite"/>
    </source>
</evidence>
<protein>
    <recommendedName>
        <fullName evidence="13">Polyhomeotic-like protein 3</fullName>
    </recommendedName>
</protein>
<dbReference type="Gene3D" id="3.30.60.160">
    <property type="match status" value="1"/>
</dbReference>
<dbReference type="GO" id="GO:0008270">
    <property type="term" value="F:zinc ion binding"/>
    <property type="evidence" value="ECO:0007669"/>
    <property type="project" value="UniProtKB-KW"/>
</dbReference>
<dbReference type="PANTHER" id="PTHR12247">
    <property type="entry name" value="POLYCOMB GROUP PROTEIN"/>
    <property type="match status" value="1"/>
</dbReference>
<dbReference type="Gene3D" id="1.10.150.50">
    <property type="entry name" value="Transcription Factor, Ets-1"/>
    <property type="match status" value="1"/>
</dbReference>
<dbReference type="GO" id="GO:0003677">
    <property type="term" value="F:DNA binding"/>
    <property type="evidence" value="ECO:0007669"/>
    <property type="project" value="UniProtKB-KW"/>
</dbReference>
<dbReference type="Pfam" id="PF00536">
    <property type="entry name" value="SAM_1"/>
    <property type="match status" value="1"/>
</dbReference>
<name>A0A9J6EY97_RHIMP</name>